<dbReference type="OrthoDB" id="9810372at2"/>
<reference evidence="3" key="1">
    <citation type="submission" date="2018-09" db="EMBL/GenBank/DDBJ databases">
        <title>Chryseolinea sp. KIS68-18 isolated from soil.</title>
        <authorList>
            <person name="Weon H.-Y."/>
            <person name="Kwon S.-W."/>
            <person name="Lee S.A."/>
        </authorList>
    </citation>
    <scope>NUCLEOTIDE SEQUENCE [LARGE SCALE GENOMIC DNA]</scope>
    <source>
        <strain evidence="3">KIS68-18</strain>
    </source>
</reference>
<accession>A0A385SXQ3</accession>
<name>A0A385SXQ3_9BACT</name>
<dbReference type="Pfam" id="PF00480">
    <property type="entry name" value="ROK"/>
    <property type="match status" value="1"/>
</dbReference>
<gene>
    <name evidence="2" type="ORF">D4L85_31645</name>
</gene>
<comment type="similarity">
    <text evidence="1">Belongs to the ROK (NagC/XylR) family.</text>
</comment>
<keyword evidence="3" id="KW-1185">Reference proteome</keyword>
<evidence type="ECO:0000313" key="2">
    <source>
        <dbReference type="EMBL" id="AYB34857.1"/>
    </source>
</evidence>
<dbReference type="PANTHER" id="PTHR18964:SF149">
    <property type="entry name" value="BIFUNCTIONAL UDP-N-ACETYLGLUCOSAMINE 2-EPIMERASE_N-ACETYLMANNOSAMINE KINASE"/>
    <property type="match status" value="1"/>
</dbReference>
<dbReference type="InterPro" id="IPR043129">
    <property type="entry name" value="ATPase_NBD"/>
</dbReference>
<dbReference type="EMBL" id="CP032382">
    <property type="protein sequence ID" value="AYB34857.1"/>
    <property type="molecule type" value="Genomic_DNA"/>
</dbReference>
<dbReference type="RefSeq" id="WP_119758110.1">
    <property type="nucleotide sequence ID" value="NZ_CP032382.1"/>
</dbReference>
<dbReference type="InterPro" id="IPR000600">
    <property type="entry name" value="ROK"/>
</dbReference>
<dbReference type="PANTHER" id="PTHR18964">
    <property type="entry name" value="ROK (REPRESSOR, ORF, KINASE) FAMILY"/>
    <property type="match status" value="1"/>
</dbReference>
<organism evidence="2 3">
    <name type="scientific">Chryseolinea soli</name>
    <dbReference type="NCBI Taxonomy" id="2321403"/>
    <lineage>
        <taxon>Bacteria</taxon>
        <taxon>Pseudomonadati</taxon>
        <taxon>Bacteroidota</taxon>
        <taxon>Cytophagia</taxon>
        <taxon>Cytophagales</taxon>
        <taxon>Fulvivirgaceae</taxon>
        <taxon>Chryseolinea</taxon>
    </lineage>
</organism>
<dbReference type="SUPFAM" id="SSF53067">
    <property type="entry name" value="Actin-like ATPase domain"/>
    <property type="match status" value="1"/>
</dbReference>
<evidence type="ECO:0000256" key="1">
    <source>
        <dbReference type="ARBA" id="ARBA00006479"/>
    </source>
</evidence>
<evidence type="ECO:0000313" key="3">
    <source>
        <dbReference type="Proteomes" id="UP000266183"/>
    </source>
</evidence>
<dbReference type="AlphaFoldDB" id="A0A385SXQ3"/>
<dbReference type="KEGG" id="chk:D4L85_31645"/>
<protein>
    <submittedName>
        <fullName evidence="2">ROK family protein</fullName>
    </submittedName>
</protein>
<sequence>MNEVGIAIDMGGTTIKIGIVRDGDVLDHAIVVAGSHSSLKMKLVEIGDIIDSLLSKGKYTPLGIGLAFPGIVDARANKIISKYVKYPDAQQMNLSQWAAERWQLPIVLENDARAALLGEWRYGAGKGCDDLVLVTLGTGFGTAAMMNGTLLRGRNHIAGNLGGHITINLQGSICNCGNIGCLETECSAWAIDHYVRNLEGFNQSTIKEAKEISFRNIFHASATGDAFAIKVLKHCLNVWSIGVISLVHAYDPEKVIVGGGIMKSKEVIIPHISEMIKKHSWIKDGSVDVVSAEQIDFAGILGMYHLISSLKTKLKSTHESGYNNQ</sequence>
<dbReference type="Proteomes" id="UP000266183">
    <property type="component" value="Chromosome"/>
</dbReference>
<dbReference type="Gene3D" id="3.30.420.40">
    <property type="match status" value="2"/>
</dbReference>
<proteinExistence type="inferred from homology"/>